<reference evidence="1" key="1">
    <citation type="submission" date="2016-07" db="EMBL/GenBank/DDBJ databases">
        <authorList>
            <person name="Bretaudeau A."/>
        </authorList>
    </citation>
    <scope>NUCLEOTIDE SEQUENCE</scope>
    <source>
        <strain evidence="1">Rice</strain>
        <tissue evidence="1">Whole body</tissue>
    </source>
</reference>
<evidence type="ECO:0000313" key="1">
    <source>
        <dbReference type="EMBL" id="SOQ44889.1"/>
    </source>
</evidence>
<sequence>MCQSRCRMFCNFQSIGSASREHSSVYVEYPKQQFVDHIKSVCVRESNLLHTLYGNQLPSYRTNYAVKIGNLRGHL</sequence>
<protein>
    <submittedName>
        <fullName evidence="1">SFRICE_006186</fullName>
    </submittedName>
</protein>
<accession>A0A2H1VVN4</accession>
<name>A0A2H1VVN4_SPOFR</name>
<proteinExistence type="predicted"/>
<dbReference type="EMBL" id="ODYU01004713">
    <property type="protein sequence ID" value="SOQ44889.1"/>
    <property type="molecule type" value="Genomic_DNA"/>
</dbReference>
<gene>
    <name evidence="1" type="ORF">SFRICE_006186</name>
</gene>
<dbReference type="AlphaFoldDB" id="A0A2H1VVN4"/>
<organism evidence="1">
    <name type="scientific">Spodoptera frugiperda</name>
    <name type="common">Fall armyworm</name>
    <dbReference type="NCBI Taxonomy" id="7108"/>
    <lineage>
        <taxon>Eukaryota</taxon>
        <taxon>Metazoa</taxon>
        <taxon>Ecdysozoa</taxon>
        <taxon>Arthropoda</taxon>
        <taxon>Hexapoda</taxon>
        <taxon>Insecta</taxon>
        <taxon>Pterygota</taxon>
        <taxon>Neoptera</taxon>
        <taxon>Endopterygota</taxon>
        <taxon>Lepidoptera</taxon>
        <taxon>Glossata</taxon>
        <taxon>Ditrysia</taxon>
        <taxon>Noctuoidea</taxon>
        <taxon>Noctuidae</taxon>
        <taxon>Amphipyrinae</taxon>
        <taxon>Spodoptera</taxon>
    </lineage>
</organism>